<dbReference type="Proteomes" id="UP000777560">
    <property type="component" value="Unassembled WGS sequence"/>
</dbReference>
<dbReference type="EMBL" id="QUAV01000001">
    <property type="protein sequence ID" value="TPR26236.1"/>
    <property type="molecule type" value="Genomic_DNA"/>
</dbReference>
<reference evidence="2 3" key="1">
    <citation type="submission" date="2018-08" db="EMBL/GenBank/DDBJ databases">
        <title>Comparative genomics of wild bee and flower associated Lactobacillus reveals potential adaptation to the bee host.</title>
        <authorList>
            <person name="Vuong H.Q."/>
            <person name="Mcfrederick Q.S."/>
        </authorList>
    </citation>
    <scope>NUCLEOTIDE SEQUENCE [LARGE SCALE GENOMIC DNA]</scope>
    <source>
        <strain evidence="2 3">HV_13</strain>
    </source>
</reference>
<organism evidence="2 3">
    <name type="scientific">Apilactobacillus micheneri</name>
    <dbReference type="NCBI Taxonomy" id="1899430"/>
    <lineage>
        <taxon>Bacteria</taxon>
        <taxon>Bacillati</taxon>
        <taxon>Bacillota</taxon>
        <taxon>Bacilli</taxon>
        <taxon>Lactobacillales</taxon>
        <taxon>Lactobacillaceae</taxon>
        <taxon>Apilactobacillus</taxon>
    </lineage>
</organism>
<accession>A0ABY2YZ31</accession>
<keyword evidence="3" id="KW-1185">Reference proteome</keyword>
<proteinExistence type="predicted"/>
<feature type="domain" description="Apea-like HEPN" evidence="1">
    <location>
        <begin position="218"/>
        <end position="316"/>
    </location>
</feature>
<dbReference type="InterPro" id="IPR041229">
    <property type="entry name" value="HEPN_Apea"/>
</dbReference>
<name>A0ABY2YZ31_9LACO</name>
<dbReference type="RefSeq" id="WP_140925707.1">
    <property type="nucleotide sequence ID" value="NZ_QUAV01000001.1"/>
</dbReference>
<protein>
    <recommendedName>
        <fullName evidence="1">Apea-like HEPN domain-containing protein</fullName>
    </recommendedName>
</protein>
<comment type="caution">
    <text evidence="2">The sequence shown here is derived from an EMBL/GenBank/DDBJ whole genome shotgun (WGS) entry which is preliminary data.</text>
</comment>
<evidence type="ECO:0000313" key="3">
    <source>
        <dbReference type="Proteomes" id="UP000777560"/>
    </source>
</evidence>
<sequence length="334" mass="39200">MGNMFINNDINFNSCSIYLSNFSQFINGDLNINQINNIKDLNSSRKNEDNINISLNNKCIYVNKHSLLNNIIGYQLSSYINLKKDNINLSDVNKYENILSTYFSLISSYMQQVLKSFLYFNDNYNVLKLSRTPIKKVKKQDFFFELKRNIRNSEFIDIIINSLFEWINNVDELKPIYDISIVSPEIGTIDQQLSGAFSGLDMIAKHFLDDKLNVLLKTENSKLEKSKKKNKTFDMKVLVILNSFDDEIVQQILNRSRFNDKYSLCNLLWKARNGSSHSSLEYKSDYVSPEDRYMILIISQFIIRIWMLKKIKIPKDIIQEELLFNNNLQSELLF</sequence>
<dbReference type="Pfam" id="PF18739">
    <property type="entry name" value="HEPN_Apea"/>
    <property type="match status" value="1"/>
</dbReference>
<evidence type="ECO:0000259" key="1">
    <source>
        <dbReference type="Pfam" id="PF18739"/>
    </source>
</evidence>
<evidence type="ECO:0000313" key="2">
    <source>
        <dbReference type="EMBL" id="TPR26236.1"/>
    </source>
</evidence>
<gene>
    <name evidence="2" type="ORF">DY114_00635</name>
</gene>